<gene>
    <name evidence="4" type="primary">PLSCR3</name>
</gene>
<dbReference type="PANTHER" id="PTHR23248:SF37">
    <property type="entry name" value="PHOSPHOLIPID SCRAMBLASE 3"/>
    <property type="match status" value="1"/>
</dbReference>
<evidence type="ECO:0000313" key="3">
    <source>
        <dbReference type="Proteomes" id="UP001652641"/>
    </source>
</evidence>
<dbReference type="AlphaFoldDB" id="A0A3Q7TIK6"/>
<dbReference type="GeneID" id="112924833"/>
<proteinExistence type="inferred from homology"/>
<accession>A0A3Q7TIK6</accession>
<sequence length="497" mass="52344">MRERKSVPLRQRGPEPPSRGGAWGPAQRQLPSLPTQGHGALCSRGPGGVAGPGLRRRPAPGQLPLIPRGGAEVAGTPTAPDIRRSAVSRPAEPAPFLRRRAAQAGRGGARTGRGAGSDPGPASSSSCEPPSAGHPSYPRGFSQRRRPRDPGSAPGAAACPRLPVRLCVCLCVCLAVPELASTSKTERLGPRHPAISHPSPMAGYLPPKGHAPSPPPPYPVTAGYPEPALHPGPGQVPVPVPTHVPAPAPGFSLFPSPGSAAPGPAAPFLPLPGVPSGLEFLVQIDQILIHQKAERVETLLGWETCNRYELRSGAGQPLGQAAEESSCCSRLCCGTRRPLRVRVVDPGDREVLRLLRPLHCGCGCCPCGLQEMEVQAPPGTTIGHVLQTWHPFLPKFSIQDADRRTVLRVVGPCWTCGCGSDTNFEVKTPDESRSLGRISKQWGGLLREALTDADDFGLQFPLDLDVRVKAVLLGATFLIDYMFFEKQGGAGPSAITS</sequence>
<dbReference type="Pfam" id="PF03803">
    <property type="entry name" value="Scramblase"/>
    <property type="match status" value="1"/>
</dbReference>
<reference evidence="4" key="2">
    <citation type="submission" date="2025-08" db="UniProtKB">
        <authorList>
            <consortium name="RefSeq"/>
        </authorList>
    </citation>
    <scope>IDENTIFICATION</scope>
    <source>
        <tissue evidence="4">Cell line</tissue>
    </source>
</reference>
<dbReference type="KEGG" id="vvp:112924833"/>
<evidence type="ECO:0000313" key="4">
    <source>
        <dbReference type="RefSeq" id="XP_025861167.1"/>
    </source>
</evidence>
<organism evidence="3 4">
    <name type="scientific">Vulpes vulpes</name>
    <name type="common">Red fox</name>
    <dbReference type="NCBI Taxonomy" id="9627"/>
    <lineage>
        <taxon>Eukaryota</taxon>
        <taxon>Metazoa</taxon>
        <taxon>Chordata</taxon>
        <taxon>Craniata</taxon>
        <taxon>Vertebrata</taxon>
        <taxon>Euteleostomi</taxon>
        <taxon>Mammalia</taxon>
        <taxon>Eutheria</taxon>
        <taxon>Laurasiatheria</taxon>
        <taxon>Carnivora</taxon>
        <taxon>Caniformia</taxon>
        <taxon>Canidae</taxon>
        <taxon>Vulpes</taxon>
    </lineage>
</organism>
<feature type="region of interest" description="Disordered" evidence="2">
    <location>
        <begin position="1"/>
        <end position="157"/>
    </location>
</feature>
<name>A0A3Q7TIK6_VULVU</name>
<dbReference type="Proteomes" id="UP001652641">
    <property type="component" value="Chromosome 12"/>
</dbReference>
<dbReference type="InterPro" id="IPR005552">
    <property type="entry name" value="Scramblase"/>
</dbReference>
<dbReference type="GO" id="GO:0017128">
    <property type="term" value="F:phospholipid scramblase activity"/>
    <property type="evidence" value="ECO:0007669"/>
    <property type="project" value="InterPro"/>
</dbReference>
<dbReference type="GO" id="GO:0005886">
    <property type="term" value="C:plasma membrane"/>
    <property type="evidence" value="ECO:0007669"/>
    <property type="project" value="TreeGrafter"/>
</dbReference>
<protein>
    <submittedName>
        <fullName evidence="4">Phospholipid scramblase 3 isoform X1</fullName>
    </submittedName>
</protein>
<evidence type="ECO:0000256" key="2">
    <source>
        <dbReference type="SAM" id="MobiDB-lite"/>
    </source>
</evidence>
<feature type="compositionally biased region" description="Low complexity" evidence="2">
    <location>
        <begin position="118"/>
        <end position="133"/>
    </location>
</feature>
<reference key="1">
    <citation type="submission" date="2019-01" db="UniProtKB">
        <authorList>
            <consortium name="RefSeq"/>
        </authorList>
    </citation>
    <scope>IDENTIFICATION</scope>
</reference>
<comment type="similarity">
    <text evidence="1">Belongs to the phospholipid scramblase family.</text>
</comment>
<dbReference type="RefSeq" id="XP_025861167.1">
    <property type="nucleotide sequence ID" value="XM_026005382.2"/>
</dbReference>
<dbReference type="CTD" id="57048"/>
<dbReference type="PANTHER" id="PTHR23248">
    <property type="entry name" value="PHOSPHOLIPID SCRAMBLASE-RELATED"/>
    <property type="match status" value="1"/>
</dbReference>
<keyword evidence="3" id="KW-1185">Reference proteome</keyword>
<feature type="compositionally biased region" description="Gly residues" evidence="2">
    <location>
        <begin position="105"/>
        <end position="117"/>
    </location>
</feature>
<evidence type="ECO:0000256" key="1">
    <source>
        <dbReference type="ARBA" id="ARBA00005350"/>
    </source>
</evidence>
<feature type="region of interest" description="Disordered" evidence="2">
    <location>
        <begin position="183"/>
        <end position="219"/>
    </location>
</feature>